<dbReference type="OrthoDB" id="2160351at2759"/>
<dbReference type="EMBL" id="KK088434">
    <property type="protein sequence ID" value="EYE92850.1"/>
    <property type="molecule type" value="Genomic_DNA"/>
</dbReference>
<gene>
    <name evidence="2" type="ORF">EURHEDRAFT_404671</name>
</gene>
<sequence>MAEKAQSVTAKVDLSHEHWCKRLKLANGDMLSESASTSGSDDEDPVGITENIAVLPTPPYTHDSSKVSRVDTAVTDHEGPIPIHMDDRAGSPSSTSVSGLRRHPLAENPNQSFYSKVRLRKDNARLDKLTAPVQTNDHKMVNTKAIAMAPRQKVQLLPVP</sequence>
<dbReference type="GeneID" id="63695452"/>
<evidence type="ECO:0000313" key="2">
    <source>
        <dbReference type="EMBL" id="EYE92850.1"/>
    </source>
</evidence>
<dbReference type="AlphaFoldDB" id="A0A017S9H8"/>
<dbReference type="HOGENOM" id="CLU_1651784_0_0_1"/>
<dbReference type="Proteomes" id="UP000019804">
    <property type="component" value="Unassembled WGS sequence"/>
</dbReference>
<feature type="compositionally biased region" description="Basic and acidic residues" evidence="1">
    <location>
        <begin position="77"/>
        <end position="89"/>
    </location>
</feature>
<evidence type="ECO:0000313" key="3">
    <source>
        <dbReference type="Proteomes" id="UP000019804"/>
    </source>
</evidence>
<accession>A0A017S9H8</accession>
<evidence type="ECO:0000256" key="1">
    <source>
        <dbReference type="SAM" id="MobiDB-lite"/>
    </source>
</evidence>
<keyword evidence="3" id="KW-1185">Reference proteome</keyword>
<name>A0A017S9H8_ASPRC</name>
<proteinExistence type="predicted"/>
<protein>
    <submittedName>
        <fullName evidence="2">Uncharacterized protein</fullName>
    </submittedName>
</protein>
<organism evidence="2 3">
    <name type="scientific">Aspergillus ruber (strain CBS 135680)</name>
    <dbReference type="NCBI Taxonomy" id="1388766"/>
    <lineage>
        <taxon>Eukaryota</taxon>
        <taxon>Fungi</taxon>
        <taxon>Dikarya</taxon>
        <taxon>Ascomycota</taxon>
        <taxon>Pezizomycotina</taxon>
        <taxon>Eurotiomycetes</taxon>
        <taxon>Eurotiomycetidae</taxon>
        <taxon>Eurotiales</taxon>
        <taxon>Aspergillaceae</taxon>
        <taxon>Aspergillus</taxon>
        <taxon>Aspergillus subgen. Aspergillus</taxon>
    </lineage>
</organism>
<reference evidence="3" key="1">
    <citation type="journal article" date="2014" name="Nat. Commun.">
        <title>Genomic adaptations of the halophilic Dead Sea filamentous fungus Eurotium rubrum.</title>
        <authorList>
            <person name="Kis-Papo T."/>
            <person name="Weig A.R."/>
            <person name="Riley R."/>
            <person name="Persoh D."/>
            <person name="Salamov A."/>
            <person name="Sun H."/>
            <person name="Lipzen A."/>
            <person name="Wasser S.P."/>
            <person name="Rambold G."/>
            <person name="Grigoriev I.V."/>
            <person name="Nevo E."/>
        </authorList>
    </citation>
    <scope>NUCLEOTIDE SEQUENCE [LARGE SCALE GENOMIC DNA]</scope>
    <source>
        <strain evidence="3">CBS 135680</strain>
    </source>
</reference>
<dbReference type="RefSeq" id="XP_040636538.1">
    <property type="nucleotide sequence ID" value="XM_040780328.1"/>
</dbReference>
<feature type="region of interest" description="Disordered" evidence="1">
    <location>
        <begin position="77"/>
        <end position="111"/>
    </location>
</feature>